<dbReference type="Gene3D" id="1.10.10.10">
    <property type="entry name" value="Winged helix-like DNA-binding domain superfamily/Winged helix DNA-binding domain"/>
    <property type="match status" value="1"/>
</dbReference>
<reference evidence="5 6" key="1">
    <citation type="submission" date="2018-03" db="EMBL/GenBank/DDBJ databases">
        <title>Genomic Encyclopedia of Type Strains, Phase III (KMG-III): the genomes of soil and plant-associated and newly described type strains.</title>
        <authorList>
            <person name="Whitman W."/>
        </authorList>
    </citation>
    <scope>NUCLEOTIDE SEQUENCE [LARGE SCALE GENOMIC DNA]</scope>
    <source>
        <strain evidence="5 6">CGMCC 1.12484</strain>
    </source>
</reference>
<dbReference type="AlphaFoldDB" id="A0A2T0VIB1"/>
<dbReference type="RefSeq" id="WP_106208719.1">
    <property type="nucleotide sequence ID" value="NZ_PVTL01000001.1"/>
</dbReference>
<evidence type="ECO:0000256" key="1">
    <source>
        <dbReference type="ARBA" id="ARBA00006525"/>
    </source>
</evidence>
<evidence type="ECO:0000259" key="3">
    <source>
        <dbReference type="Pfam" id="PF02481"/>
    </source>
</evidence>
<dbReference type="PANTHER" id="PTHR43022:SF1">
    <property type="entry name" value="PROTEIN SMF"/>
    <property type="match status" value="1"/>
</dbReference>
<dbReference type="InterPro" id="IPR003488">
    <property type="entry name" value="DprA"/>
</dbReference>
<evidence type="ECO:0000256" key="2">
    <source>
        <dbReference type="SAM" id="MobiDB-lite"/>
    </source>
</evidence>
<evidence type="ECO:0000259" key="4">
    <source>
        <dbReference type="Pfam" id="PF17782"/>
    </source>
</evidence>
<dbReference type="Pfam" id="PF17782">
    <property type="entry name" value="WHD_DprA"/>
    <property type="match status" value="1"/>
</dbReference>
<organism evidence="5 6">
    <name type="scientific">Glaciihabitans tibetensis</name>
    <dbReference type="NCBI Taxonomy" id="1266600"/>
    <lineage>
        <taxon>Bacteria</taxon>
        <taxon>Bacillati</taxon>
        <taxon>Actinomycetota</taxon>
        <taxon>Actinomycetes</taxon>
        <taxon>Micrococcales</taxon>
        <taxon>Microbacteriaceae</taxon>
        <taxon>Glaciihabitans</taxon>
    </lineage>
</organism>
<sequence>MTMFGIKESEAATLVHTVSSEPLDREATRDRVARAMWSGIIEPGDRTAGLIVTHLGAALALTLVIEGRSPSAVIDALAQTGAGDLGEDAGLVADLAKALARWKPRVVPEATLTALRRAERVGARLLAPQSPDWPGGLDDLGFHAPLALWCRGADGALGALANSIALVGARAATGYGEHVTMEASAGLVDRGYAIVSGAAYGIDGMAHRAALASHGVTVAFLAGGVDRFYPSGHDTLLTRIAESGAVISELPCGEPPTKWRFLQRNRLIAAASRATVVMEAGWRSGSLNTAGHAAALARPLGAVPGPVTSAASAGCHRLIREFDAVCVTNPDEMAELAPLTFDELKPGRFDLDGSSSPANSAEAEAEAEAAARSGSGTAAEAAAAAGSGTEAEAAAGSGTNRVDPRPSRPVSLGDRPPVQLRVLDALSARSPRTVVDVAARCGLSVATVQATLGLLQLEQKVIERETGWAVVPRGRE</sequence>
<dbReference type="OrthoDB" id="9785707at2"/>
<keyword evidence="6" id="KW-1185">Reference proteome</keyword>
<comment type="caution">
    <text evidence="5">The sequence shown here is derived from an EMBL/GenBank/DDBJ whole genome shotgun (WGS) entry which is preliminary data.</text>
</comment>
<gene>
    <name evidence="5" type="ORF">B0I08_10170</name>
</gene>
<feature type="domain" description="Smf/DprA SLOG" evidence="3">
    <location>
        <begin position="125"/>
        <end position="335"/>
    </location>
</feature>
<dbReference type="Pfam" id="PF02481">
    <property type="entry name" value="DNA_processg_A"/>
    <property type="match status" value="1"/>
</dbReference>
<dbReference type="SUPFAM" id="SSF102405">
    <property type="entry name" value="MCP/YpsA-like"/>
    <property type="match status" value="1"/>
</dbReference>
<dbReference type="Gene3D" id="3.40.50.450">
    <property type="match status" value="1"/>
</dbReference>
<dbReference type="InterPro" id="IPR057666">
    <property type="entry name" value="DrpA_SLOG"/>
</dbReference>
<evidence type="ECO:0000313" key="5">
    <source>
        <dbReference type="EMBL" id="PRY69948.1"/>
    </source>
</evidence>
<feature type="domain" description="DprA winged helix" evidence="4">
    <location>
        <begin position="411"/>
        <end position="461"/>
    </location>
</feature>
<feature type="compositionally biased region" description="Low complexity" evidence="2">
    <location>
        <begin position="353"/>
        <end position="399"/>
    </location>
</feature>
<dbReference type="InterPro" id="IPR041614">
    <property type="entry name" value="DprA_WH"/>
</dbReference>
<dbReference type="PANTHER" id="PTHR43022">
    <property type="entry name" value="PROTEIN SMF"/>
    <property type="match status" value="1"/>
</dbReference>
<protein>
    <submittedName>
        <fullName evidence="5">DNA processing protein</fullName>
    </submittedName>
</protein>
<accession>A0A2T0VIB1</accession>
<comment type="similarity">
    <text evidence="1">Belongs to the DprA/Smf family.</text>
</comment>
<dbReference type="GO" id="GO:0009294">
    <property type="term" value="P:DNA-mediated transformation"/>
    <property type="evidence" value="ECO:0007669"/>
    <property type="project" value="InterPro"/>
</dbReference>
<evidence type="ECO:0000313" key="6">
    <source>
        <dbReference type="Proteomes" id="UP000237983"/>
    </source>
</evidence>
<dbReference type="EMBL" id="PVTL01000001">
    <property type="protein sequence ID" value="PRY69948.1"/>
    <property type="molecule type" value="Genomic_DNA"/>
</dbReference>
<dbReference type="InterPro" id="IPR036388">
    <property type="entry name" value="WH-like_DNA-bd_sf"/>
</dbReference>
<dbReference type="NCBIfam" id="TIGR00732">
    <property type="entry name" value="dprA"/>
    <property type="match status" value="1"/>
</dbReference>
<name>A0A2T0VIB1_9MICO</name>
<dbReference type="Proteomes" id="UP000237983">
    <property type="component" value="Unassembled WGS sequence"/>
</dbReference>
<proteinExistence type="inferred from homology"/>
<feature type="region of interest" description="Disordered" evidence="2">
    <location>
        <begin position="348"/>
        <end position="416"/>
    </location>
</feature>